<feature type="region of interest" description="Disordered" evidence="1">
    <location>
        <begin position="1"/>
        <end position="23"/>
    </location>
</feature>
<reference evidence="2" key="1">
    <citation type="submission" date="2021-03" db="EMBL/GenBank/DDBJ databases">
        <title>Draft genome sequence of rust myrtle Austropuccinia psidii MF-1, a brazilian biotype.</title>
        <authorList>
            <person name="Quecine M.C."/>
            <person name="Pachon D.M.R."/>
            <person name="Bonatelli M.L."/>
            <person name="Correr F.H."/>
            <person name="Franceschini L.M."/>
            <person name="Leite T.F."/>
            <person name="Margarido G.R.A."/>
            <person name="Almeida C.A."/>
            <person name="Ferrarezi J.A."/>
            <person name="Labate C.A."/>
        </authorList>
    </citation>
    <scope>NUCLEOTIDE SEQUENCE</scope>
    <source>
        <strain evidence="2">MF-1</strain>
    </source>
</reference>
<evidence type="ECO:0000256" key="1">
    <source>
        <dbReference type="SAM" id="MobiDB-lite"/>
    </source>
</evidence>
<evidence type="ECO:0000313" key="3">
    <source>
        <dbReference type="Proteomes" id="UP000765509"/>
    </source>
</evidence>
<keyword evidence="3" id="KW-1185">Reference proteome</keyword>
<proteinExistence type="predicted"/>
<comment type="caution">
    <text evidence="2">The sequence shown here is derived from an EMBL/GenBank/DDBJ whole genome shotgun (WGS) entry which is preliminary data.</text>
</comment>
<dbReference type="EMBL" id="AVOT02076719">
    <property type="protein sequence ID" value="MBW0565007.1"/>
    <property type="molecule type" value="Genomic_DNA"/>
</dbReference>
<accession>A0A9Q3JNN1</accession>
<name>A0A9Q3JNN1_9BASI</name>
<feature type="non-terminal residue" evidence="2">
    <location>
        <position position="1"/>
    </location>
</feature>
<protein>
    <submittedName>
        <fullName evidence="2">Uncharacterized protein</fullName>
    </submittedName>
</protein>
<gene>
    <name evidence="2" type="ORF">O181_104722</name>
</gene>
<dbReference type="Proteomes" id="UP000765509">
    <property type="component" value="Unassembled WGS sequence"/>
</dbReference>
<dbReference type="AlphaFoldDB" id="A0A9Q3JNN1"/>
<organism evidence="2 3">
    <name type="scientific">Austropuccinia psidii MF-1</name>
    <dbReference type="NCBI Taxonomy" id="1389203"/>
    <lineage>
        <taxon>Eukaryota</taxon>
        <taxon>Fungi</taxon>
        <taxon>Dikarya</taxon>
        <taxon>Basidiomycota</taxon>
        <taxon>Pucciniomycotina</taxon>
        <taxon>Pucciniomycetes</taxon>
        <taxon>Pucciniales</taxon>
        <taxon>Sphaerophragmiaceae</taxon>
        <taxon>Austropuccinia</taxon>
    </lineage>
</organism>
<evidence type="ECO:0000313" key="2">
    <source>
        <dbReference type="EMBL" id="MBW0565007.1"/>
    </source>
</evidence>
<sequence>GNRLSKRYITSPESSEAESEDSIEVQIAKRGTLFKTEQSKQPPKEWCIPEMEATIHFNQMDVDKEEARPNPEVSNLPQERHIWRMPELPHIPQGLHPQNVMLILNLD</sequence>